<dbReference type="OrthoDB" id="5573330at2"/>
<evidence type="ECO:0000256" key="2">
    <source>
        <dbReference type="ARBA" id="ARBA00005779"/>
    </source>
</evidence>
<evidence type="ECO:0000256" key="6">
    <source>
        <dbReference type="ARBA" id="ARBA00023136"/>
    </source>
</evidence>
<comment type="subcellular location">
    <subcellularLocation>
        <location evidence="1">Cell membrane</location>
        <topology evidence="1">Multi-pass membrane protein</topology>
    </subcellularLocation>
</comment>
<evidence type="ECO:0000313" key="9">
    <source>
        <dbReference type="Proteomes" id="UP000025241"/>
    </source>
</evidence>
<dbReference type="eggNOG" id="COG3766">
    <property type="taxonomic scope" value="Bacteria"/>
</dbReference>
<dbReference type="Proteomes" id="UP000025241">
    <property type="component" value="Chromosome I"/>
</dbReference>
<dbReference type="KEGG" id="pkc:PKB_1456"/>
<comment type="similarity">
    <text evidence="2">Belongs to the UPF0719 family.</text>
</comment>
<keyword evidence="6 7" id="KW-0472">Membrane</keyword>
<feature type="transmembrane region" description="Helical" evidence="7">
    <location>
        <begin position="12"/>
        <end position="31"/>
    </location>
</feature>
<dbReference type="InterPro" id="IPR007140">
    <property type="entry name" value="DUF350"/>
</dbReference>
<name>A0A024HEC4_PSEKB</name>
<dbReference type="EMBL" id="HG322950">
    <property type="protein sequence ID" value="CDF82818.1"/>
    <property type="molecule type" value="Genomic_DNA"/>
</dbReference>
<dbReference type="GO" id="GO:0005886">
    <property type="term" value="C:plasma membrane"/>
    <property type="evidence" value="ECO:0007669"/>
    <property type="project" value="UniProtKB-SubCell"/>
</dbReference>
<evidence type="ECO:0000313" key="8">
    <source>
        <dbReference type="EMBL" id="CDF82818.1"/>
    </source>
</evidence>
<dbReference type="RefSeq" id="WP_043250296.1">
    <property type="nucleotide sequence ID" value="NZ_HG322950.1"/>
</dbReference>
<accession>A0A024HEC4</accession>
<feature type="transmembrane region" description="Helical" evidence="7">
    <location>
        <begin position="75"/>
        <end position="93"/>
    </location>
</feature>
<reference evidence="8 9" key="2">
    <citation type="submission" date="2014-05" db="EMBL/GenBank/DDBJ databases">
        <title>Genome sequence of the 3-chlorobenzoate degrading bacterium Pseudomonas knackmussii B13 shows multiple evidence for horizontal gene transfer.</title>
        <authorList>
            <person name="Miyazaki R."/>
            <person name="Bertelli C."/>
            <person name="Falquet L."/>
            <person name="Robinson-Rechavi M."/>
            <person name="Gharib W."/>
            <person name="Roy S."/>
            <person name="Van der Meer J.R."/>
        </authorList>
    </citation>
    <scope>NUCLEOTIDE SEQUENCE [LARGE SCALE GENOMIC DNA]</scope>
    <source>
        <strain evidence="8 9">B13</strain>
    </source>
</reference>
<evidence type="ECO:0000256" key="3">
    <source>
        <dbReference type="ARBA" id="ARBA00022475"/>
    </source>
</evidence>
<reference evidence="8 9" key="1">
    <citation type="submission" date="2013-03" db="EMBL/GenBank/DDBJ databases">
        <authorList>
            <person name="Linke B."/>
        </authorList>
    </citation>
    <scope>NUCLEOTIDE SEQUENCE [LARGE SCALE GENOMIC DNA]</scope>
    <source>
        <strain evidence="8 9">B13</strain>
    </source>
</reference>
<evidence type="ECO:0000256" key="1">
    <source>
        <dbReference type="ARBA" id="ARBA00004651"/>
    </source>
</evidence>
<dbReference type="PANTHER" id="PTHR40043:SF1">
    <property type="entry name" value="UPF0719 INNER MEMBRANE PROTEIN YJFL"/>
    <property type="match status" value="1"/>
</dbReference>
<dbReference type="PANTHER" id="PTHR40043">
    <property type="entry name" value="UPF0719 INNER MEMBRANE PROTEIN YJFL"/>
    <property type="match status" value="1"/>
</dbReference>
<feature type="transmembrane region" description="Helical" evidence="7">
    <location>
        <begin position="43"/>
        <end position="63"/>
    </location>
</feature>
<organism evidence="8 9">
    <name type="scientific">Pseudomonas knackmussii (strain DSM 6978 / CCUG 54928 / LMG 23759 / B13)</name>
    <dbReference type="NCBI Taxonomy" id="1301098"/>
    <lineage>
        <taxon>Bacteria</taxon>
        <taxon>Pseudomonadati</taxon>
        <taxon>Pseudomonadota</taxon>
        <taxon>Gammaproteobacteria</taxon>
        <taxon>Pseudomonadales</taxon>
        <taxon>Pseudomonadaceae</taxon>
        <taxon>Pseudomonas</taxon>
    </lineage>
</organism>
<keyword evidence="3" id="KW-1003">Cell membrane</keyword>
<keyword evidence="4 7" id="KW-0812">Transmembrane</keyword>
<sequence>MDLLHTLPNFVVYLATAIALFGLFAILYIRLTPYAEIRLIREGNLSAATALVGALLGFALPLASAIANSVNLRDMLLWGLIALLVQALVYLGIARLVPELKEGIANNTQAHGVLLGGCSLCVGLLNAACMVY</sequence>
<dbReference type="STRING" id="1301098.PKB_1456"/>
<keyword evidence="5 7" id="KW-1133">Transmembrane helix</keyword>
<protein>
    <submittedName>
        <fullName evidence="8">Hypothetical membrane protein</fullName>
    </submittedName>
</protein>
<proteinExistence type="inferred from homology"/>
<evidence type="ECO:0000256" key="7">
    <source>
        <dbReference type="SAM" id="Phobius"/>
    </source>
</evidence>
<gene>
    <name evidence="8" type="ORF">PKB_1456</name>
</gene>
<dbReference type="AlphaFoldDB" id="A0A024HEC4"/>
<keyword evidence="9" id="KW-1185">Reference proteome</keyword>
<evidence type="ECO:0000256" key="4">
    <source>
        <dbReference type="ARBA" id="ARBA00022692"/>
    </source>
</evidence>
<dbReference type="PATRIC" id="fig|1301098.3.peg.1448"/>
<dbReference type="Pfam" id="PF03994">
    <property type="entry name" value="DUF350"/>
    <property type="match status" value="1"/>
</dbReference>
<evidence type="ECO:0000256" key="5">
    <source>
        <dbReference type="ARBA" id="ARBA00022989"/>
    </source>
</evidence>
<dbReference type="HOGENOM" id="CLU_122820_0_1_6"/>